<protein>
    <submittedName>
        <fullName evidence="1">Uncharacterized protein</fullName>
    </submittedName>
</protein>
<name>A0A2N3V0I1_9BACT</name>
<keyword evidence="2" id="KW-1185">Reference proteome</keyword>
<evidence type="ECO:0000313" key="2">
    <source>
        <dbReference type="Proteomes" id="UP000233782"/>
    </source>
</evidence>
<comment type="caution">
    <text evidence="1">The sequence shown here is derived from an EMBL/GenBank/DDBJ whole genome shotgun (WGS) entry which is preliminary data.</text>
</comment>
<gene>
    <name evidence="1" type="ORF">BD749_0072</name>
</gene>
<evidence type="ECO:0000313" key="1">
    <source>
        <dbReference type="EMBL" id="PKV75134.1"/>
    </source>
</evidence>
<dbReference type="AlphaFoldDB" id="A0A2N3V0I1"/>
<dbReference type="OrthoDB" id="852970at2"/>
<reference evidence="1 2" key="1">
    <citation type="submission" date="2017-12" db="EMBL/GenBank/DDBJ databases">
        <title>Genomic Encyclopedia of Type Strains, Phase III (KMG-III): the genomes of soil and plant-associated and newly described type strains.</title>
        <authorList>
            <person name="Whitman W."/>
        </authorList>
    </citation>
    <scope>NUCLEOTIDE SEQUENCE [LARGE SCALE GENOMIC DNA]</scope>
    <source>
        <strain evidence="1 2">LP43</strain>
    </source>
</reference>
<organism evidence="1 2">
    <name type="scientific">Pontibacter ramchanderi</name>
    <dbReference type="NCBI Taxonomy" id="1179743"/>
    <lineage>
        <taxon>Bacteria</taxon>
        <taxon>Pseudomonadati</taxon>
        <taxon>Bacteroidota</taxon>
        <taxon>Cytophagia</taxon>
        <taxon>Cytophagales</taxon>
        <taxon>Hymenobacteraceae</taxon>
        <taxon>Pontibacter</taxon>
    </lineage>
</organism>
<dbReference type="RefSeq" id="WP_101442402.1">
    <property type="nucleotide sequence ID" value="NZ_PJMU01000001.1"/>
</dbReference>
<proteinExistence type="predicted"/>
<accession>A0A2N3V0I1</accession>
<dbReference type="Proteomes" id="UP000233782">
    <property type="component" value="Unassembled WGS sequence"/>
</dbReference>
<dbReference type="EMBL" id="PJMU01000001">
    <property type="protein sequence ID" value="PKV75134.1"/>
    <property type="molecule type" value="Genomic_DNA"/>
</dbReference>
<sequence>MLYCIVHYAVKNILLALSLFFAFYGLQTQAAFELQAQAVQVKTAEGDLSRFDKGELEQGMRLLQPEEQLRVWQPSPPAPLKQSSSGSAALVWAQELRLQLQVADYLHRARQFSPGLRIRDIIFPFHYFW</sequence>